<gene>
    <name evidence="2" type="ORF">DCHRY22_LOCUS6004</name>
</gene>
<comment type="caution">
    <text evidence="2">The sequence shown here is derived from an EMBL/GenBank/DDBJ whole genome shotgun (WGS) entry which is preliminary data.</text>
</comment>
<protein>
    <submittedName>
        <fullName evidence="2">(African queen) hypothetical protein</fullName>
    </submittedName>
</protein>
<organism evidence="2 3">
    <name type="scientific">Danaus chrysippus</name>
    <name type="common">African queen</name>
    <dbReference type="NCBI Taxonomy" id="151541"/>
    <lineage>
        <taxon>Eukaryota</taxon>
        <taxon>Metazoa</taxon>
        <taxon>Ecdysozoa</taxon>
        <taxon>Arthropoda</taxon>
        <taxon>Hexapoda</taxon>
        <taxon>Insecta</taxon>
        <taxon>Pterygota</taxon>
        <taxon>Neoptera</taxon>
        <taxon>Endopterygota</taxon>
        <taxon>Lepidoptera</taxon>
        <taxon>Glossata</taxon>
        <taxon>Ditrysia</taxon>
        <taxon>Papilionoidea</taxon>
        <taxon>Nymphalidae</taxon>
        <taxon>Danainae</taxon>
        <taxon>Danaini</taxon>
        <taxon>Danaina</taxon>
        <taxon>Danaus</taxon>
        <taxon>Anosia</taxon>
    </lineage>
</organism>
<keyword evidence="3" id="KW-1185">Reference proteome</keyword>
<dbReference type="AlphaFoldDB" id="A0A8J2QN52"/>
<proteinExistence type="predicted"/>
<feature type="region of interest" description="Disordered" evidence="1">
    <location>
        <begin position="66"/>
        <end position="132"/>
    </location>
</feature>
<dbReference type="EMBL" id="CAKASE010000052">
    <property type="protein sequence ID" value="CAG9565098.1"/>
    <property type="molecule type" value="Genomic_DNA"/>
</dbReference>
<accession>A0A8J2QN52</accession>
<reference evidence="2" key="1">
    <citation type="submission" date="2021-09" db="EMBL/GenBank/DDBJ databases">
        <authorList>
            <person name="Martin H S."/>
        </authorList>
    </citation>
    <scope>NUCLEOTIDE SEQUENCE</scope>
</reference>
<dbReference type="Proteomes" id="UP000789524">
    <property type="component" value="Unassembled WGS sequence"/>
</dbReference>
<sequence>MPRRIGCDACSLEDAGGRGRGSGVTIHVPRTESSYVCQRTRLSKCFSYSMKASPEVIQTLEIISRCRDSSSPRRERERERESVREEGGGGSERCKLNMNHEVRHEHEFPQHLSARRSNTFNNGNEKMKREYV</sequence>
<name>A0A8J2QN52_9NEOP</name>
<feature type="compositionally biased region" description="Polar residues" evidence="1">
    <location>
        <begin position="115"/>
        <end position="124"/>
    </location>
</feature>
<feature type="compositionally biased region" description="Basic and acidic residues" evidence="1">
    <location>
        <begin position="66"/>
        <end position="109"/>
    </location>
</feature>
<evidence type="ECO:0000256" key="1">
    <source>
        <dbReference type="SAM" id="MobiDB-lite"/>
    </source>
</evidence>
<evidence type="ECO:0000313" key="3">
    <source>
        <dbReference type="Proteomes" id="UP000789524"/>
    </source>
</evidence>
<evidence type="ECO:0000313" key="2">
    <source>
        <dbReference type="EMBL" id="CAG9565098.1"/>
    </source>
</evidence>